<dbReference type="InterPro" id="IPR041682">
    <property type="entry name" value="AAA_14"/>
</dbReference>
<feature type="domain" description="AAA" evidence="1">
    <location>
        <begin position="33"/>
        <end position="167"/>
    </location>
</feature>
<dbReference type="EMBL" id="CP009508">
    <property type="protein sequence ID" value="AKB38852.1"/>
    <property type="molecule type" value="Genomic_DNA"/>
</dbReference>
<dbReference type="PANTHER" id="PTHR33295">
    <property type="entry name" value="ATPASE"/>
    <property type="match status" value="1"/>
</dbReference>
<name>A0A0E3PRT5_9EURY</name>
<dbReference type="PATRIC" id="fig|1434118.4.peg.5466"/>
<dbReference type="STRING" id="1434118.MSSAC_4262"/>
<dbReference type="HOGENOM" id="CLU_041527_0_0_2"/>
<dbReference type="GeneID" id="24874005"/>
<dbReference type="InterPro" id="IPR025420">
    <property type="entry name" value="DUF4143"/>
</dbReference>
<dbReference type="Pfam" id="PF13173">
    <property type="entry name" value="AAA_14"/>
    <property type="match status" value="1"/>
</dbReference>
<accession>A0A0E3PRT5</accession>
<evidence type="ECO:0000313" key="4">
    <source>
        <dbReference type="Proteomes" id="UP000033123"/>
    </source>
</evidence>
<dbReference type="Proteomes" id="UP000033123">
    <property type="component" value="Chromosome"/>
</dbReference>
<dbReference type="PANTHER" id="PTHR33295:SF8">
    <property type="entry name" value="AAA+ ATPASE DOMAIN-CONTAINING PROTEIN"/>
    <property type="match status" value="1"/>
</dbReference>
<dbReference type="RefSeq" id="WP_048185316.1">
    <property type="nucleotide sequence ID" value="NZ_CP009508.1"/>
</dbReference>
<organism evidence="3 4">
    <name type="scientific">Methanosarcina siciliae C2J</name>
    <dbReference type="NCBI Taxonomy" id="1434118"/>
    <lineage>
        <taxon>Archaea</taxon>
        <taxon>Methanobacteriati</taxon>
        <taxon>Methanobacteriota</taxon>
        <taxon>Stenosarchaea group</taxon>
        <taxon>Methanomicrobia</taxon>
        <taxon>Methanosarcinales</taxon>
        <taxon>Methanosarcinaceae</taxon>
        <taxon>Methanosarcina</taxon>
    </lineage>
</organism>
<dbReference type="AlphaFoldDB" id="A0A0E3PRT5"/>
<evidence type="ECO:0000259" key="1">
    <source>
        <dbReference type="Pfam" id="PF13173"/>
    </source>
</evidence>
<dbReference type="Pfam" id="PF13635">
    <property type="entry name" value="DUF4143"/>
    <property type="match status" value="1"/>
</dbReference>
<dbReference type="SUPFAM" id="SSF52540">
    <property type="entry name" value="P-loop containing nucleoside triphosphate hydrolases"/>
    <property type="match status" value="1"/>
</dbReference>
<protein>
    <submittedName>
        <fullName evidence="3">ATPase</fullName>
    </submittedName>
</protein>
<evidence type="ECO:0000313" key="3">
    <source>
        <dbReference type="EMBL" id="AKB38852.1"/>
    </source>
</evidence>
<reference evidence="3 4" key="1">
    <citation type="submission" date="2014-07" db="EMBL/GenBank/DDBJ databases">
        <title>Methanogenic archaea and the global carbon cycle.</title>
        <authorList>
            <person name="Henriksen J.R."/>
            <person name="Luke J."/>
            <person name="Reinhart S."/>
            <person name="Benedict M.N."/>
            <person name="Youngblut N.D."/>
            <person name="Metcalf M.E."/>
            <person name="Whitaker R.J."/>
            <person name="Metcalf W.W."/>
        </authorList>
    </citation>
    <scope>NUCLEOTIDE SEQUENCE [LARGE SCALE GENOMIC DNA]</scope>
    <source>
        <strain evidence="3 4">C2J</strain>
    </source>
</reference>
<feature type="domain" description="DUF4143" evidence="2">
    <location>
        <begin position="225"/>
        <end position="372"/>
    </location>
</feature>
<dbReference type="InterPro" id="IPR027417">
    <property type="entry name" value="P-loop_NTPase"/>
</dbReference>
<proteinExistence type="predicted"/>
<sequence length="426" mass="50831">MEKKELFKYLIKEFHERRLPEIYHRTLEIPETKKIVSLIGARRIGKTSYFFQMIGQLEASMGRERILYINFEDERILPLDVKDLNSILEAYYELYPKNVDRELYLFFDEVQNVPGWEVYVRRLYDRGDLKLFLTGSSSKMLSKELATSLRGRTLSFYLYSLDFREYLAFRGVEPVQDFEYSRQRFELKKLFEEYLYEGGFPEVVLEVPELRKKILQDYFEMMIYRDLVERFSIRNTTLLKTLTKYLITNIGNPFSATSYYKVIKQDQEVSKGTLLEYISHLEDISLVYFLPLFSYSLKAQAINPRKVYCIDNGLRNAVSFTFSKDEGRLAENLVFLELMRREKEIYYWKNEGEVDFIVKEEDNSLTAINVSYTDRIEEREIRALEEFSGVEGFGAQVKEFLLLTKDTEKTENGIRYMPLWKWMLKT</sequence>
<evidence type="ECO:0000259" key="2">
    <source>
        <dbReference type="Pfam" id="PF13635"/>
    </source>
</evidence>
<gene>
    <name evidence="3" type="ORF">MSSAC_4262</name>
</gene>
<dbReference type="KEGG" id="msj:MSSAC_4262"/>